<protein>
    <submittedName>
        <fullName evidence="1">Uncharacterized protein</fullName>
    </submittedName>
</protein>
<organism evidence="1 2">
    <name type="scientific">Patagioenas fasciata monilis</name>
    <dbReference type="NCBI Taxonomy" id="372326"/>
    <lineage>
        <taxon>Eukaryota</taxon>
        <taxon>Metazoa</taxon>
        <taxon>Chordata</taxon>
        <taxon>Craniata</taxon>
        <taxon>Vertebrata</taxon>
        <taxon>Euteleostomi</taxon>
        <taxon>Archelosauria</taxon>
        <taxon>Archosauria</taxon>
        <taxon>Dinosauria</taxon>
        <taxon>Saurischia</taxon>
        <taxon>Theropoda</taxon>
        <taxon>Coelurosauria</taxon>
        <taxon>Aves</taxon>
        <taxon>Neognathae</taxon>
        <taxon>Neoaves</taxon>
        <taxon>Columbimorphae</taxon>
        <taxon>Columbiformes</taxon>
        <taxon>Columbidae</taxon>
        <taxon>Patagioenas</taxon>
    </lineage>
</organism>
<sequence length="171" mass="18848">MPEGSSCVGAPIRYTGCREALLPARGAGHAATECSSESHSASNAVACLRERLPLSVMDYNLARDPTGMARLSRLFIVVTERVELCGHLPRRQIPAEEHWFNGRNLDLRCRPESRIVPCGCGSVTVTLPRVWDEERRQCLHLPESAAFPRMQHSPVSKGRGCRIHPPALATL</sequence>
<reference evidence="1 2" key="1">
    <citation type="submission" date="2016-02" db="EMBL/GenBank/DDBJ databases">
        <title>Band-tailed pigeon sequencing and assembly.</title>
        <authorList>
            <person name="Soares A.E."/>
            <person name="Novak B.J."/>
            <person name="Rice E.S."/>
            <person name="O'Connell B."/>
            <person name="Chang D."/>
            <person name="Weber S."/>
            <person name="Shapiro B."/>
        </authorList>
    </citation>
    <scope>NUCLEOTIDE SEQUENCE [LARGE SCALE GENOMIC DNA]</scope>
    <source>
        <strain evidence="1">BTP2013</strain>
        <tissue evidence="1">Blood</tissue>
    </source>
</reference>
<evidence type="ECO:0000313" key="2">
    <source>
        <dbReference type="Proteomes" id="UP000190648"/>
    </source>
</evidence>
<dbReference type="Proteomes" id="UP000190648">
    <property type="component" value="Unassembled WGS sequence"/>
</dbReference>
<name>A0A1V4K0J3_PATFA</name>
<proteinExistence type="predicted"/>
<dbReference type="AlphaFoldDB" id="A0A1V4K0J3"/>
<accession>A0A1V4K0J3</accession>
<evidence type="ECO:0000313" key="1">
    <source>
        <dbReference type="EMBL" id="OPJ77885.1"/>
    </source>
</evidence>
<keyword evidence="2" id="KW-1185">Reference proteome</keyword>
<comment type="caution">
    <text evidence="1">The sequence shown here is derived from an EMBL/GenBank/DDBJ whole genome shotgun (WGS) entry which is preliminary data.</text>
</comment>
<dbReference type="EMBL" id="LSYS01005191">
    <property type="protein sequence ID" value="OPJ77885.1"/>
    <property type="molecule type" value="Genomic_DNA"/>
</dbReference>
<gene>
    <name evidence="1" type="ORF">AV530_014913</name>
</gene>